<evidence type="ECO:0000313" key="3">
    <source>
        <dbReference type="Proteomes" id="UP000738359"/>
    </source>
</evidence>
<evidence type="ECO:0000259" key="1">
    <source>
        <dbReference type="Pfam" id="PF04818"/>
    </source>
</evidence>
<dbReference type="InterPro" id="IPR008942">
    <property type="entry name" value="ENTH_VHS"/>
</dbReference>
<organism evidence="2 3">
    <name type="scientific">Mortierella alpina</name>
    <name type="common">Oleaginous fungus</name>
    <name type="synonym">Mortierella renispora</name>
    <dbReference type="NCBI Taxonomy" id="64518"/>
    <lineage>
        <taxon>Eukaryota</taxon>
        <taxon>Fungi</taxon>
        <taxon>Fungi incertae sedis</taxon>
        <taxon>Mucoromycota</taxon>
        <taxon>Mortierellomycotina</taxon>
        <taxon>Mortierellomycetes</taxon>
        <taxon>Mortierellales</taxon>
        <taxon>Mortierellaceae</taxon>
        <taxon>Mortierella</taxon>
    </lineage>
</organism>
<dbReference type="Pfam" id="PF04818">
    <property type="entry name" value="CID"/>
    <property type="match status" value="1"/>
</dbReference>
<gene>
    <name evidence="2" type="ORF">BGZ70_003722</name>
</gene>
<proteinExistence type="predicted"/>
<dbReference type="GO" id="GO:0048471">
    <property type="term" value="C:perinuclear region of cytoplasm"/>
    <property type="evidence" value="ECO:0007669"/>
    <property type="project" value="TreeGrafter"/>
</dbReference>
<keyword evidence="3" id="KW-1185">Reference proteome</keyword>
<name>A0A9P6LVL9_MORAP</name>
<dbReference type="OrthoDB" id="21470at2759"/>
<dbReference type="PANTHER" id="PTHR12323">
    <property type="entry name" value="SR-RELATED CTD ASSOCIATED FACTOR 6"/>
    <property type="match status" value="1"/>
</dbReference>
<reference evidence="2" key="1">
    <citation type="journal article" date="2020" name="Fungal Divers.">
        <title>Resolving the Mortierellaceae phylogeny through synthesis of multi-gene phylogenetics and phylogenomics.</title>
        <authorList>
            <person name="Vandepol N."/>
            <person name="Liber J."/>
            <person name="Desiro A."/>
            <person name="Na H."/>
            <person name="Kennedy M."/>
            <person name="Barry K."/>
            <person name="Grigoriev I.V."/>
            <person name="Miller A.N."/>
            <person name="O'Donnell K."/>
            <person name="Stajich J.E."/>
            <person name="Bonito G."/>
        </authorList>
    </citation>
    <scope>NUCLEOTIDE SEQUENCE</scope>
    <source>
        <strain evidence="2">CK1249</strain>
    </source>
</reference>
<accession>A0A9P6LVL9</accession>
<dbReference type="PANTHER" id="PTHR12323:SF0">
    <property type="entry name" value="CALCIUM HOMEOSTASIS ENDOPLASMIC RETICULUM PROTEIN"/>
    <property type="match status" value="1"/>
</dbReference>
<dbReference type="InterPro" id="IPR006569">
    <property type="entry name" value="CID_dom"/>
</dbReference>
<evidence type="ECO:0000313" key="2">
    <source>
        <dbReference type="EMBL" id="KAF9945599.1"/>
    </source>
</evidence>
<comment type="caution">
    <text evidence="2">The sequence shown here is derived from an EMBL/GenBank/DDBJ whole genome shotgun (WGS) entry which is preliminary data.</text>
</comment>
<protein>
    <recommendedName>
        <fullName evidence="1">CID domain-containing protein</fullName>
    </recommendedName>
</protein>
<feature type="domain" description="CID" evidence="1">
    <location>
        <begin position="52"/>
        <end position="114"/>
    </location>
</feature>
<dbReference type="AlphaFoldDB" id="A0A9P6LVL9"/>
<dbReference type="GO" id="GO:0006874">
    <property type="term" value="P:intracellular calcium ion homeostasis"/>
    <property type="evidence" value="ECO:0007669"/>
    <property type="project" value="TreeGrafter"/>
</dbReference>
<dbReference type="Proteomes" id="UP000738359">
    <property type="component" value="Unassembled WGS sequence"/>
</dbReference>
<dbReference type="Gene3D" id="1.25.40.90">
    <property type="match status" value="1"/>
</dbReference>
<dbReference type="EMBL" id="JAAAHY010002046">
    <property type="protein sequence ID" value="KAF9945599.1"/>
    <property type="molecule type" value="Genomic_DNA"/>
</dbReference>
<sequence>MDPSLFPQRTFAPESASPREQLQIPVRMALDAFVQHSAGLTPADMGAFMAHLEQLMRDCSEANIQAGKNWVVHHCQNPQQFDLMSRALVAISISRATFNDKLHIVYLVNDILSHR</sequence>